<feature type="domain" description="ABC transmembrane type-1" evidence="10">
    <location>
        <begin position="172"/>
        <end position="450"/>
    </location>
</feature>
<proteinExistence type="predicted"/>
<dbReference type="SUPFAM" id="SSF90123">
    <property type="entry name" value="ABC transporter transmembrane region"/>
    <property type="match status" value="1"/>
</dbReference>
<accession>A0ABN8EM37</accession>
<dbReference type="Gene3D" id="3.40.50.300">
    <property type="entry name" value="P-loop containing nucleotide triphosphate hydrolases"/>
    <property type="match status" value="1"/>
</dbReference>
<evidence type="ECO:0000256" key="3">
    <source>
        <dbReference type="ARBA" id="ARBA00022741"/>
    </source>
</evidence>
<name>A0ABN8EM37_9GAMM</name>
<dbReference type="PANTHER" id="PTHR43394:SF1">
    <property type="entry name" value="ATP-BINDING CASSETTE SUB-FAMILY B MEMBER 10, MITOCHONDRIAL"/>
    <property type="match status" value="1"/>
</dbReference>
<dbReference type="CDD" id="cd18587">
    <property type="entry name" value="ABC_6TM_LapB_like"/>
    <property type="match status" value="1"/>
</dbReference>
<dbReference type="InterPro" id="IPR003593">
    <property type="entry name" value="AAA+_ATPase"/>
</dbReference>
<dbReference type="InterPro" id="IPR011527">
    <property type="entry name" value="ABC1_TM_dom"/>
</dbReference>
<feature type="transmembrane region" description="Helical" evidence="8">
    <location>
        <begin position="392"/>
        <end position="415"/>
    </location>
</feature>
<sequence length="717" mass="78479">MSGNVEKQDNQWQIPRLASEDTLLDGILTLAQLYGLSASPQRINEGLPLIDGRLTLELVPRAAKRAGLGMRLMKREANKIDTRTLPCLLLMRDGTSAVLTQMSEQVCLLIDPVNNGTIELTLDELTDTYSGYFFATRTLYHYRKHADDVSKEKHLHWFWGTISSSWRIYRDVILATVLINLFVLASPLFVMNVYDRVVPNNAIDTLWTFAIGALIIFSFDFILKLLRTYSIDIAGKKADILLSAKIFQQVQSIKLSHGPQSTGSFAKNLADFESVRDFVTSATITTLIDLPFAVIFLIIIGILSGPVVLVPIAGIIIIAIYSVLISIPLKTSIQKTYGASAEKNGLLIETLSNLENIKLQQLASHHQHRWEQASGDIANWSMRSRFLGQSSASVVSYIAQLSTVSIVIVGVYLISNGDLSMGGLIAAVMLSGRAISPMGQIASLITRFHQAKASYKGLSDIMAMPTETSEDSNYLTNPSLTGHYRFDEVYFNFPNQVQPFLHAINLEFKAGSKTAIIGQIGSGKSTLMRLLTGLYSPSSGQVSIDGTDIGQISPADLRNSLGCITQQNELFSGTIRDNIVAGYRHVDDDEVLRVAQLSGVSRFTAEGKAGLERPVGERGSLLSGGQRQCVAFARALLNNPKVLILDEPTAGLDNQSTQNFISNLENVIEDKTVILLTHNMSLLKTVDNIIVMNQGRVALSGKKADVLSQLQAGMVEV</sequence>
<evidence type="ECO:0000256" key="1">
    <source>
        <dbReference type="ARBA" id="ARBA00004651"/>
    </source>
</evidence>
<feature type="transmembrane region" description="Helical" evidence="8">
    <location>
        <begin position="206"/>
        <end position="226"/>
    </location>
</feature>
<feature type="domain" description="Peptidase C39" evidence="11">
    <location>
        <begin position="16"/>
        <end position="136"/>
    </location>
</feature>
<feature type="transmembrane region" description="Helical" evidence="8">
    <location>
        <begin position="172"/>
        <end position="194"/>
    </location>
</feature>
<keyword evidence="3" id="KW-0547">Nucleotide-binding</keyword>
<evidence type="ECO:0000259" key="10">
    <source>
        <dbReference type="PROSITE" id="PS50929"/>
    </source>
</evidence>
<comment type="caution">
    <text evidence="12">The sequence shown here is derived from an EMBL/GenBank/DDBJ whole genome shotgun (WGS) entry which is preliminary data.</text>
</comment>
<evidence type="ECO:0000256" key="5">
    <source>
        <dbReference type="ARBA" id="ARBA00022840"/>
    </source>
</evidence>
<evidence type="ECO:0000313" key="13">
    <source>
        <dbReference type="Proteomes" id="UP000838100"/>
    </source>
</evidence>
<keyword evidence="7 8" id="KW-0472">Membrane</keyword>
<organism evidence="12 13">
    <name type="scientific">Sinobacterium norvegicum</name>
    <dbReference type="NCBI Taxonomy" id="1641715"/>
    <lineage>
        <taxon>Bacteria</taxon>
        <taxon>Pseudomonadati</taxon>
        <taxon>Pseudomonadota</taxon>
        <taxon>Gammaproteobacteria</taxon>
        <taxon>Cellvibrionales</taxon>
        <taxon>Spongiibacteraceae</taxon>
        <taxon>Sinobacterium</taxon>
    </lineage>
</organism>
<dbReference type="Pfam" id="PF00664">
    <property type="entry name" value="ABC_membrane"/>
    <property type="match status" value="1"/>
</dbReference>
<feature type="transmembrane region" description="Helical" evidence="8">
    <location>
        <begin position="278"/>
        <end position="302"/>
    </location>
</feature>
<dbReference type="InterPro" id="IPR027417">
    <property type="entry name" value="P-loop_NTPase"/>
</dbReference>
<dbReference type="InterPro" id="IPR017750">
    <property type="entry name" value="ATPase_T1SS"/>
</dbReference>
<feature type="domain" description="ABC transporter" evidence="9">
    <location>
        <begin position="484"/>
        <end position="717"/>
    </location>
</feature>
<dbReference type="EMBL" id="CAKLPX010000008">
    <property type="protein sequence ID" value="CAH0993407.1"/>
    <property type="molecule type" value="Genomic_DNA"/>
</dbReference>
<dbReference type="PROSITE" id="PS50990">
    <property type="entry name" value="PEPTIDASE_C39"/>
    <property type="match status" value="1"/>
</dbReference>
<evidence type="ECO:0000259" key="9">
    <source>
        <dbReference type="PROSITE" id="PS50893"/>
    </source>
</evidence>
<evidence type="ECO:0000259" key="11">
    <source>
        <dbReference type="PROSITE" id="PS50990"/>
    </source>
</evidence>
<dbReference type="Pfam" id="PF00005">
    <property type="entry name" value="ABC_tran"/>
    <property type="match status" value="1"/>
</dbReference>
<keyword evidence="2 8" id="KW-0812">Transmembrane</keyword>
<dbReference type="Gene3D" id="3.90.70.10">
    <property type="entry name" value="Cysteine proteinases"/>
    <property type="match status" value="1"/>
</dbReference>
<dbReference type="InterPro" id="IPR005074">
    <property type="entry name" value="Peptidase_C39"/>
</dbReference>
<protein>
    <submittedName>
        <fullName evidence="12">Alpha-hemolysin translocation ATP-binding protein HlyB</fullName>
    </submittedName>
</protein>
<dbReference type="Gene3D" id="1.20.1560.10">
    <property type="entry name" value="ABC transporter type 1, transmembrane domain"/>
    <property type="match status" value="1"/>
</dbReference>
<reference evidence="12" key="1">
    <citation type="submission" date="2021-12" db="EMBL/GenBank/DDBJ databases">
        <authorList>
            <person name="Rodrigo-Torres L."/>
            <person name="Arahal R. D."/>
            <person name="Lucena T."/>
        </authorList>
    </citation>
    <scope>NUCLEOTIDE SEQUENCE</scope>
    <source>
        <strain evidence="12">CECT 8267</strain>
    </source>
</reference>
<dbReference type="PROSITE" id="PS50893">
    <property type="entry name" value="ABC_TRANSPORTER_2"/>
    <property type="match status" value="1"/>
</dbReference>
<dbReference type="RefSeq" id="WP_237446087.1">
    <property type="nucleotide sequence ID" value="NZ_CAKLPX010000008.1"/>
</dbReference>
<dbReference type="InterPro" id="IPR017871">
    <property type="entry name" value="ABC_transporter-like_CS"/>
</dbReference>
<dbReference type="InterPro" id="IPR036640">
    <property type="entry name" value="ABC1_TM_sf"/>
</dbReference>
<keyword evidence="5 12" id="KW-0067">ATP-binding</keyword>
<dbReference type="InterPro" id="IPR039421">
    <property type="entry name" value="Type_1_exporter"/>
</dbReference>
<evidence type="ECO:0000256" key="2">
    <source>
        <dbReference type="ARBA" id="ARBA00022692"/>
    </source>
</evidence>
<dbReference type="InterPro" id="IPR003439">
    <property type="entry name" value="ABC_transporter-like_ATP-bd"/>
</dbReference>
<evidence type="ECO:0000256" key="7">
    <source>
        <dbReference type="ARBA" id="ARBA00023136"/>
    </source>
</evidence>
<dbReference type="PROSITE" id="PS00211">
    <property type="entry name" value="ABC_TRANSPORTER_1"/>
    <property type="match status" value="1"/>
</dbReference>
<evidence type="ECO:0000256" key="6">
    <source>
        <dbReference type="ARBA" id="ARBA00022989"/>
    </source>
</evidence>
<feature type="transmembrane region" description="Helical" evidence="8">
    <location>
        <begin position="308"/>
        <end position="327"/>
    </location>
</feature>
<dbReference type="PANTHER" id="PTHR43394">
    <property type="entry name" value="ATP-DEPENDENT PERMEASE MDL1, MITOCHONDRIAL"/>
    <property type="match status" value="1"/>
</dbReference>
<dbReference type="PROSITE" id="PS50929">
    <property type="entry name" value="ABC_TM1F"/>
    <property type="match status" value="1"/>
</dbReference>
<dbReference type="NCBIfam" id="TIGR03375">
    <property type="entry name" value="type_I_sec_LssB"/>
    <property type="match status" value="1"/>
</dbReference>
<keyword evidence="6 8" id="KW-1133">Transmembrane helix</keyword>
<evidence type="ECO:0000256" key="4">
    <source>
        <dbReference type="ARBA" id="ARBA00022801"/>
    </source>
</evidence>
<dbReference type="GO" id="GO:0005524">
    <property type="term" value="F:ATP binding"/>
    <property type="evidence" value="ECO:0007669"/>
    <property type="project" value="UniProtKB-KW"/>
</dbReference>
<evidence type="ECO:0000313" key="12">
    <source>
        <dbReference type="EMBL" id="CAH0993407.1"/>
    </source>
</evidence>
<dbReference type="Pfam" id="PF03412">
    <property type="entry name" value="Peptidase_C39"/>
    <property type="match status" value="1"/>
</dbReference>
<keyword evidence="4" id="KW-0378">Hydrolase</keyword>
<dbReference type="Proteomes" id="UP000838100">
    <property type="component" value="Unassembled WGS sequence"/>
</dbReference>
<dbReference type="SMART" id="SM00382">
    <property type="entry name" value="AAA"/>
    <property type="match status" value="1"/>
</dbReference>
<gene>
    <name evidence="12" type="primary">hlyB_2</name>
    <name evidence="12" type="ORF">SIN8267_03556</name>
</gene>
<dbReference type="SUPFAM" id="SSF52540">
    <property type="entry name" value="P-loop containing nucleoside triphosphate hydrolases"/>
    <property type="match status" value="1"/>
</dbReference>
<comment type="subcellular location">
    <subcellularLocation>
        <location evidence="1">Cell membrane</location>
        <topology evidence="1">Multi-pass membrane protein</topology>
    </subcellularLocation>
</comment>
<evidence type="ECO:0000256" key="8">
    <source>
        <dbReference type="SAM" id="Phobius"/>
    </source>
</evidence>
<keyword evidence="13" id="KW-1185">Reference proteome</keyword>